<dbReference type="Gene3D" id="2.60.40.4270">
    <property type="entry name" value="Listeria-Bacteroides repeat domain"/>
    <property type="match status" value="5"/>
</dbReference>
<evidence type="ECO:0000313" key="3">
    <source>
        <dbReference type="EMBL" id="RAW11554.1"/>
    </source>
</evidence>
<dbReference type="NCBIfam" id="TIGR02543">
    <property type="entry name" value="List_Bact_rpt"/>
    <property type="match status" value="4"/>
</dbReference>
<dbReference type="Proteomes" id="UP000250642">
    <property type="component" value="Unassembled WGS sequence"/>
</dbReference>
<dbReference type="PANTHER" id="PTHR43308">
    <property type="entry name" value="OUTER MEMBRANE PROTEIN ALPHA-RELATED"/>
    <property type="match status" value="1"/>
</dbReference>
<dbReference type="Pfam" id="PF09479">
    <property type="entry name" value="Flg_new"/>
    <property type="match status" value="5"/>
</dbReference>
<evidence type="ECO:0000259" key="2">
    <source>
        <dbReference type="PROSITE" id="PS51272"/>
    </source>
</evidence>
<organism evidence="3 4">
    <name type="scientific">Paenibacillus taichungensis</name>
    <dbReference type="NCBI Taxonomy" id="484184"/>
    <lineage>
        <taxon>Bacteria</taxon>
        <taxon>Bacillati</taxon>
        <taxon>Bacillota</taxon>
        <taxon>Bacilli</taxon>
        <taxon>Bacillales</taxon>
        <taxon>Paenibacillaceae</taxon>
        <taxon>Paenibacillus</taxon>
    </lineage>
</organism>
<dbReference type="Pfam" id="PF00395">
    <property type="entry name" value="SLH"/>
    <property type="match status" value="3"/>
</dbReference>
<feature type="domain" description="SLH" evidence="2">
    <location>
        <begin position="577"/>
        <end position="640"/>
    </location>
</feature>
<dbReference type="Pfam" id="PF13306">
    <property type="entry name" value="LRR_5"/>
    <property type="match status" value="1"/>
</dbReference>
<name>A0A329QGS0_9BACL</name>
<feature type="domain" description="SLH" evidence="2">
    <location>
        <begin position="695"/>
        <end position="750"/>
    </location>
</feature>
<proteinExistence type="predicted"/>
<evidence type="ECO:0000313" key="4">
    <source>
        <dbReference type="Proteomes" id="UP000250642"/>
    </source>
</evidence>
<dbReference type="InterPro" id="IPR026906">
    <property type="entry name" value="LRR_5"/>
</dbReference>
<dbReference type="SUPFAM" id="SSF52058">
    <property type="entry name" value="L domain-like"/>
    <property type="match status" value="1"/>
</dbReference>
<accession>A0A329QGS0</accession>
<dbReference type="InterPro" id="IPR013378">
    <property type="entry name" value="InlB-like_B-rpt"/>
</dbReference>
<reference evidence="3 4" key="1">
    <citation type="submission" date="2018-04" db="EMBL/GenBank/DDBJ databases">
        <title>Paenibacillus taichungensis Genome sequencing and assembly.</title>
        <authorList>
            <person name="Xu J."/>
            <person name="Rensing C."/>
            <person name="Mazhar H.S."/>
        </authorList>
    </citation>
    <scope>NUCLEOTIDE SEQUENCE [LARGE SCALE GENOMIC DNA]</scope>
    <source>
        <strain evidence="3 4">NC1</strain>
    </source>
</reference>
<comment type="caution">
    <text evidence="3">The sequence shown here is derived from an EMBL/GenBank/DDBJ whole genome shotgun (WGS) entry which is preliminary data.</text>
</comment>
<dbReference type="GO" id="GO:0030313">
    <property type="term" value="C:cell envelope"/>
    <property type="evidence" value="ECO:0007669"/>
    <property type="project" value="UniProtKB-SubCell"/>
</dbReference>
<dbReference type="RefSeq" id="WP_113055558.1">
    <property type="nucleotide sequence ID" value="NZ_QEVW01000018.1"/>
</dbReference>
<dbReference type="InterPro" id="IPR042229">
    <property type="entry name" value="Listeria/Bacterioides_rpt_sf"/>
</dbReference>
<dbReference type="Gene3D" id="3.80.10.10">
    <property type="entry name" value="Ribonuclease Inhibitor"/>
    <property type="match status" value="1"/>
</dbReference>
<dbReference type="AlphaFoldDB" id="A0A329QGS0"/>
<dbReference type="InterPro" id="IPR032675">
    <property type="entry name" value="LRR_dom_sf"/>
</dbReference>
<dbReference type="InterPro" id="IPR001119">
    <property type="entry name" value="SLH_dom"/>
</dbReference>
<gene>
    <name evidence="3" type="ORF">DC345_25310</name>
</gene>
<dbReference type="EMBL" id="QEVW01000018">
    <property type="protein sequence ID" value="RAW11554.1"/>
    <property type="molecule type" value="Genomic_DNA"/>
</dbReference>
<feature type="domain" description="SLH" evidence="2">
    <location>
        <begin position="641"/>
        <end position="694"/>
    </location>
</feature>
<protein>
    <recommendedName>
        <fullName evidence="2">SLH domain-containing protein</fullName>
    </recommendedName>
</protein>
<sequence>MRKFILIITIIPLFICLLLFNVNMVFASSVEDDFEYGDNDIGVVTDYYYPGGVTIYGDSNSNRKDLVIPATLGGKPVTTMWLYSFQNKQLTSVDMSSNIKLIAYAAFQNNKLSSVTLSNQLEWIGYYAFSNNNLSSITIPSSVKEIGEDAFSGNNLKTITIFGSDTVLLQNSIPNGTKILGVIPSKTKDYADSNGLAFEEIANQITYDGNRQTSGGVSEDYTGKTTNTFIVKDQGSLEKIGFTFRGWNTEQDGSGTDYSVGGVKTISGDLVLYANWQVVKHEVTFNTNGGSTLSSEMVNYNTKVSEPSAPTKQGYTFDGWYKEAALTNRWDFTNEVVNESTTLYAKWKAEQYAVTFNTNGGSTLSSEMVDYNTKATEPSAPTKQGYTFDGWYKEAALTNRWDFTNEVVNESTTLYAKWKAKQYAVTFNTNGGSTLSSEMVDYNTKATEPSAPTKQGYTFDNWYKEAALTNRWDFTNNLITENTTLYAKWVVKSSSGGGLPQNSLVYFESNGGDLLGNLSVAYNTKLAGLPIPVKNGFTFGGWYKEDALINLWDIATDRVTKDTKLYAKWIANTTPEQPIMTFNDTIDHWANEMIGKLAGQGIITGYPDGSFRPNEFIQRQQVALLFYRAFEFEPTRQAATFFDVDPNNSYYEAILTLQQAGIVDGSSGKFHPISILTRAQMAKIVTLALKLEQDGVSTFQDVPTSHWSYAYIAALAENEIVLGDNGKFRPDEPVTRAEIVAMLYRALNLK</sequence>
<evidence type="ECO:0000256" key="1">
    <source>
        <dbReference type="ARBA" id="ARBA00004196"/>
    </source>
</evidence>
<dbReference type="InterPro" id="IPR051465">
    <property type="entry name" value="Cell_Envelope_Struct_Comp"/>
</dbReference>
<comment type="subcellular location">
    <subcellularLocation>
        <location evidence="1">Cell envelope</location>
    </subcellularLocation>
</comment>
<dbReference type="PROSITE" id="PS51272">
    <property type="entry name" value="SLH"/>
    <property type="match status" value="3"/>
</dbReference>